<protein>
    <recommendedName>
        <fullName evidence="3">Leucine rich repeat variant</fullName>
    </recommendedName>
</protein>
<keyword evidence="2" id="KW-1185">Reference proteome</keyword>
<dbReference type="RefSeq" id="WP_134553985.1">
    <property type="nucleotide sequence ID" value="NZ_SOHK01000005.1"/>
</dbReference>
<name>A0A4R9AU43_9MICO</name>
<dbReference type="OrthoDB" id="9939558at2"/>
<dbReference type="Proteomes" id="UP000298154">
    <property type="component" value="Unassembled WGS sequence"/>
</dbReference>
<evidence type="ECO:0008006" key="3">
    <source>
        <dbReference type="Google" id="ProtNLM"/>
    </source>
</evidence>
<comment type="caution">
    <text evidence="1">The sequence shown here is derived from an EMBL/GenBank/DDBJ whole genome shotgun (WGS) entry which is preliminary data.</text>
</comment>
<evidence type="ECO:0000313" key="1">
    <source>
        <dbReference type="EMBL" id="TFD68777.1"/>
    </source>
</evidence>
<sequence>MDPYWNSSTTRTADELLALARSADPDERQLAAAMYDLPADLVSVLAMDIAPAVAKAALMQHLASVEVLTAAAAVHPEWASQIALHDNAPVHLLVDRPAAYFEEPAPRNRFLDAVGATELERERFEAKRLDIALRLDSSRTVGEVWAEVRG</sequence>
<gene>
    <name evidence="1" type="ORF">E3T47_02065</name>
</gene>
<dbReference type="EMBL" id="SOHK01000005">
    <property type="protein sequence ID" value="TFD68777.1"/>
    <property type="molecule type" value="Genomic_DNA"/>
</dbReference>
<reference evidence="1 2" key="1">
    <citation type="submission" date="2019-03" db="EMBL/GenBank/DDBJ databases">
        <title>Genomics of glacier-inhabiting Cryobacterium strains.</title>
        <authorList>
            <person name="Liu Q."/>
            <person name="Xin Y.-H."/>
        </authorList>
    </citation>
    <scope>NUCLEOTIDE SEQUENCE [LARGE SCALE GENOMIC DNA]</scope>
    <source>
        <strain evidence="1 2">Sr36</strain>
    </source>
</reference>
<dbReference type="AlphaFoldDB" id="A0A4R9AU43"/>
<proteinExistence type="predicted"/>
<accession>A0A4R9AU43</accession>
<evidence type="ECO:0000313" key="2">
    <source>
        <dbReference type="Proteomes" id="UP000298154"/>
    </source>
</evidence>
<organism evidence="1 2">
    <name type="scientific">Cryobacterium ruanii</name>
    <dbReference type="NCBI Taxonomy" id="1259197"/>
    <lineage>
        <taxon>Bacteria</taxon>
        <taxon>Bacillati</taxon>
        <taxon>Actinomycetota</taxon>
        <taxon>Actinomycetes</taxon>
        <taxon>Micrococcales</taxon>
        <taxon>Microbacteriaceae</taxon>
        <taxon>Cryobacterium</taxon>
    </lineage>
</organism>